<keyword evidence="14" id="KW-1185">Reference proteome</keyword>
<feature type="transmembrane region" description="Helical" evidence="11">
    <location>
        <begin position="196"/>
        <end position="218"/>
    </location>
</feature>
<accession>B8C2F3</accession>
<dbReference type="KEGG" id="tps:THAPSDRAFT_22663"/>
<dbReference type="PROSITE" id="PS00141">
    <property type="entry name" value="ASP_PROTEASE"/>
    <property type="match status" value="1"/>
</dbReference>
<dbReference type="InterPro" id="IPR032861">
    <property type="entry name" value="TAXi_N"/>
</dbReference>
<evidence type="ECO:0000256" key="3">
    <source>
        <dbReference type="ARBA" id="ARBA00022692"/>
    </source>
</evidence>
<feature type="region of interest" description="Disordered" evidence="10">
    <location>
        <begin position="1"/>
        <end position="62"/>
    </location>
</feature>
<dbReference type="HOGENOM" id="CLU_306873_0_0_1"/>
<dbReference type="GeneID" id="7446432"/>
<dbReference type="Gene3D" id="2.40.70.10">
    <property type="entry name" value="Acid Proteases"/>
    <property type="match status" value="2"/>
</dbReference>
<evidence type="ECO:0000256" key="5">
    <source>
        <dbReference type="ARBA" id="ARBA00022801"/>
    </source>
</evidence>
<sequence length="965" mass="105901">MYSESSHQSPPPCSSDDDSFVRVRGVGDTGGVLMTSSSSGSNTNNNSNSGGGGSGGRTYGHGGLLSTQRASLSSNICVYSSGGNSIGGMSPIQYQPRFKQQQLNQSQQYQMYPQKMITRDAIDMCQTSFGIGSHSSGHQQQHSGYVNSNRIHSSSYEQQHSRMQHQQHIQSEYTCSPQHLASLAKLTHQRKRTRSLLLLAGVAFVGMIVFDGLLQLSYVADDEDERVSSDRGTSGGGGGGVDGGDMGGRLRTNERALVGSVASVELHRPEKKGIMRSVGAFLEKEQNDSVPRHRSFDQEGGADTATGSSLYDNSGMNVLSLPSSSQQQPPRRRLHTLPLLPKHALQHRQRRELIESQQQIPLHLREGQDDEQYFEGVHRRRRMYPMATTTNVVEGEEMMKIVDARMMHRRIEDISHAAEEDVDEATLYETGALYQGYGTHYLDLWVGTPPQRQTVIIDTGSSVTAFPCSGCESCGVNPATGVQYHLDADFNKSGSSTYEESSCKAGVSGEAGGPCPLGMCTRLELTDTTSPQICKLAVSYAEGSTWTAVEASDVVYPAGPHEEALDSKESRLERGVGVGGFDWMDFRLKFGCQTKSHFELFCDAAYHLKVTGMFRTQLEDGIMGMDNRADDSFDPTQFSLCYDRQPLSIDLTPGIGSGSMTIGGSDPLLHSTPMVFVDNITPAMGWYTVRIKGMFLRTKGGSLAEPHPNAQAVKYVRVDVEDKILNGDAREGHGPIIDSGTTDTYLSALLKPAFEEAWKEAMQNPDAEYNNDPVGMTPDQIKTLPTIIVILQGHKQSTQPDKSGAVGIAGHHAHASMFQKNANHRTTNSFTRNDIVVAIPPEHYMEESHKEPGKYTARIYFTERFGAQSILGSNFIMGHEVLFDNNNGRLGFSESHCDYSRYVTERDSLSQSQQEAREHSALEIVDSAEPVTDVQQEDALQNSGWSRRVLEQDSRRNINGVRIPG</sequence>
<evidence type="ECO:0000256" key="4">
    <source>
        <dbReference type="ARBA" id="ARBA00022729"/>
    </source>
</evidence>
<dbReference type="SUPFAM" id="SSF50630">
    <property type="entry name" value="Acid proteases"/>
    <property type="match status" value="1"/>
</dbReference>
<keyword evidence="9" id="KW-0064">Aspartyl protease</keyword>
<feature type="compositionally biased region" description="Polar residues" evidence="10">
    <location>
        <begin position="305"/>
        <end position="317"/>
    </location>
</feature>
<evidence type="ECO:0000259" key="12">
    <source>
        <dbReference type="PROSITE" id="PS51767"/>
    </source>
</evidence>
<dbReference type="InterPro" id="IPR001461">
    <property type="entry name" value="Aspartic_peptidase_A1"/>
</dbReference>
<gene>
    <name evidence="13" type="ORF">THAPSDRAFT_22663</name>
</gene>
<dbReference type="PaxDb" id="35128-Thaps22663"/>
<feature type="region of interest" description="Disordered" evidence="10">
    <location>
        <begin position="927"/>
        <end position="946"/>
    </location>
</feature>
<evidence type="ECO:0000256" key="2">
    <source>
        <dbReference type="ARBA" id="ARBA00022670"/>
    </source>
</evidence>
<reference evidence="13 14" key="1">
    <citation type="journal article" date="2004" name="Science">
        <title>The genome of the diatom Thalassiosira pseudonana: ecology, evolution, and metabolism.</title>
        <authorList>
            <person name="Armbrust E.V."/>
            <person name="Berges J.A."/>
            <person name="Bowler C."/>
            <person name="Green B.R."/>
            <person name="Martinez D."/>
            <person name="Putnam N.H."/>
            <person name="Zhou S."/>
            <person name="Allen A.E."/>
            <person name="Apt K.E."/>
            <person name="Bechner M."/>
            <person name="Brzezinski M.A."/>
            <person name="Chaal B.K."/>
            <person name="Chiovitti A."/>
            <person name="Davis A.K."/>
            <person name="Demarest M.S."/>
            <person name="Detter J.C."/>
            <person name="Glavina T."/>
            <person name="Goodstein D."/>
            <person name="Hadi M.Z."/>
            <person name="Hellsten U."/>
            <person name="Hildebrand M."/>
            <person name="Jenkins B.D."/>
            <person name="Jurka J."/>
            <person name="Kapitonov V.V."/>
            <person name="Kroger N."/>
            <person name="Lau W.W."/>
            <person name="Lane T.W."/>
            <person name="Larimer F.W."/>
            <person name="Lippmeier J.C."/>
            <person name="Lucas S."/>
            <person name="Medina M."/>
            <person name="Montsant A."/>
            <person name="Obornik M."/>
            <person name="Parker M.S."/>
            <person name="Palenik B."/>
            <person name="Pazour G.J."/>
            <person name="Richardson P.M."/>
            <person name="Rynearson T.A."/>
            <person name="Saito M.A."/>
            <person name="Schwartz D.C."/>
            <person name="Thamatrakoln K."/>
            <person name="Valentin K."/>
            <person name="Vardi A."/>
            <person name="Wilkerson F.P."/>
            <person name="Rokhsar D.S."/>
        </authorList>
    </citation>
    <scope>NUCLEOTIDE SEQUENCE [LARGE SCALE GENOMIC DNA]</scope>
    <source>
        <strain evidence="13 14">CCMP1335</strain>
    </source>
</reference>
<dbReference type="GO" id="GO:0012505">
    <property type="term" value="C:endomembrane system"/>
    <property type="evidence" value="ECO:0007669"/>
    <property type="project" value="UniProtKB-SubCell"/>
</dbReference>
<dbReference type="Proteomes" id="UP000001449">
    <property type="component" value="Chromosome 5"/>
</dbReference>
<comment type="subcellular location">
    <subcellularLocation>
        <location evidence="8">Endomembrane system</location>
        <topology evidence="8">Single-pass type I membrane protein</topology>
    </subcellularLocation>
</comment>
<dbReference type="eggNOG" id="KOG1339">
    <property type="taxonomic scope" value="Eukaryota"/>
</dbReference>
<dbReference type="PRINTS" id="PR00792">
    <property type="entry name" value="PEPSIN"/>
</dbReference>
<keyword evidence="6 11" id="KW-1133">Transmembrane helix</keyword>
<evidence type="ECO:0000256" key="9">
    <source>
        <dbReference type="RuleBase" id="RU000454"/>
    </source>
</evidence>
<feature type="compositionally biased region" description="Low complexity" evidence="10">
    <location>
        <begin position="22"/>
        <end position="48"/>
    </location>
</feature>
<feature type="region of interest" description="Disordered" evidence="10">
    <location>
        <begin position="225"/>
        <end position="250"/>
    </location>
</feature>
<dbReference type="RefSeq" id="XP_002290619.1">
    <property type="nucleotide sequence ID" value="XM_002290583.1"/>
</dbReference>
<dbReference type="InterPro" id="IPR001969">
    <property type="entry name" value="Aspartic_peptidase_AS"/>
</dbReference>
<keyword evidence="7 11" id="KW-0472">Membrane</keyword>
<dbReference type="AlphaFoldDB" id="B8C2F3"/>
<dbReference type="STRING" id="35128.B8C2F3"/>
<feature type="compositionally biased region" description="Basic and acidic residues" evidence="10">
    <location>
        <begin position="285"/>
        <end position="297"/>
    </location>
</feature>
<evidence type="ECO:0000313" key="14">
    <source>
        <dbReference type="Proteomes" id="UP000001449"/>
    </source>
</evidence>
<keyword evidence="4" id="KW-0732">Signal</keyword>
<feature type="compositionally biased region" description="Low complexity" evidence="10">
    <location>
        <begin position="319"/>
        <end position="329"/>
    </location>
</feature>
<evidence type="ECO:0000256" key="11">
    <source>
        <dbReference type="SAM" id="Phobius"/>
    </source>
</evidence>
<dbReference type="PANTHER" id="PTHR13683:SF375">
    <property type="entry name" value="PEPTIDASE A1 DOMAIN-CONTAINING PROTEIN"/>
    <property type="match status" value="1"/>
</dbReference>
<feature type="domain" description="Peptidase A1" evidence="12">
    <location>
        <begin position="440"/>
        <end position="893"/>
    </location>
</feature>
<keyword evidence="5 9" id="KW-0378">Hydrolase</keyword>
<dbReference type="Pfam" id="PF14543">
    <property type="entry name" value="TAXi_N"/>
    <property type="match status" value="1"/>
</dbReference>
<dbReference type="GO" id="GO:0004190">
    <property type="term" value="F:aspartic-type endopeptidase activity"/>
    <property type="evidence" value="ECO:0007669"/>
    <property type="project" value="UniProtKB-KW"/>
</dbReference>
<keyword evidence="3 11" id="KW-0812">Transmembrane</keyword>
<comment type="similarity">
    <text evidence="1 9">Belongs to the peptidase A1 family.</text>
</comment>
<dbReference type="InterPro" id="IPR021109">
    <property type="entry name" value="Peptidase_aspartic_dom_sf"/>
</dbReference>
<dbReference type="InterPro" id="IPR033121">
    <property type="entry name" value="PEPTIDASE_A1"/>
</dbReference>
<evidence type="ECO:0000256" key="10">
    <source>
        <dbReference type="SAM" id="MobiDB-lite"/>
    </source>
</evidence>
<evidence type="ECO:0000256" key="6">
    <source>
        <dbReference type="ARBA" id="ARBA00022989"/>
    </source>
</evidence>
<evidence type="ECO:0000256" key="7">
    <source>
        <dbReference type="ARBA" id="ARBA00023136"/>
    </source>
</evidence>
<dbReference type="EMBL" id="CM000642">
    <property type="protein sequence ID" value="EED92371.1"/>
    <property type="molecule type" value="Genomic_DNA"/>
</dbReference>
<dbReference type="InParanoid" id="B8C2F3"/>
<organism evidence="13 14">
    <name type="scientific">Thalassiosira pseudonana</name>
    <name type="common">Marine diatom</name>
    <name type="synonym">Cyclotella nana</name>
    <dbReference type="NCBI Taxonomy" id="35128"/>
    <lineage>
        <taxon>Eukaryota</taxon>
        <taxon>Sar</taxon>
        <taxon>Stramenopiles</taxon>
        <taxon>Ochrophyta</taxon>
        <taxon>Bacillariophyta</taxon>
        <taxon>Coscinodiscophyceae</taxon>
        <taxon>Thalassiosirophycidae</taxon>
        <taxon>Thalassiosirales</taxon>
        <taxon>Thalassiosiraceae</taxon>
        <taxon>Thalassiosira</taxon>
    </lineage>
</organism>
<dbReference type="FunFam" id="2.40.70.10:FF:000288">
    <property type="entry name" value="Uncharacterized protein"/>
    <property type="match status" value="1"/>
</dbReference>
<dbReference type="GO" id="GO:0006508">
    <property type="term" value="P:proteolysis"/>
    <property type="evidence" value="ECO:0007669"/>
    <property type="project" value="UniProtKB-KW"/>
</dbReference>
<dbReference type="PANTHER" id="PTHR13683">
    <property type="entry name" value="ASPARTYL PROTEASES"/>
    <property type="match status" value="1"/>
</dbReference>
<feature type="compositionally biased region" description="Gly residues" evidence="10">
    <location>
        <begin position="49"/>
        <end position="62"/>
    </location>
</feature>
<proteinExistence type="inferred from homology"/>
<keyword evidence="2 9" id="KW-0645">Protease</keyword>
<dbReference type="FunFam" id="2.40.70.10:FF:000225">
    <property type="entry name" value="Predicted protein"/>
    <property type="match status" value="1"/>
</dbReference>
<evidence type="ECO:0000256" key="1">
    <source>
        <dbReference type="ARBA" id="ARBA00007447"/>
    </source>
</evidence>
<reference evidence="13 14" key="2">
    <citation type="journal article" date="2008" name="Nature">
        <title>The Phaeodactylum genome reveals the evolutionary history of diatom genomes.</title>
        <authorList>
            <person name="Bowler C."/>
            <person name="Allen A.E."/>
            <person name="Badger J.H."/>
            <person name="Grimwood J."/>
            <person name="Jabbari K."/>
            <person name="Kuo A."/>
            <person name="Maheswari U."/>
            <person name="Martens C."/>
            <person name="Maumus F."/>
            <person name="Otillar R.P."/>
            <person name="Rayko E."/>
            <person name="Salamov A."/>
            <person name="Vandepoele K."/>
            <person name="Beszteri B."/>
            <person name="Gruber A."/>
            <person name="Heijde M."/>
            <person name="Katinka M."/>
            <person name="Mock T."/>
            <person name="Valentin K."/>
            <person name="Verret F."/>
            <person name="Berges J.A."/>
            <person name="Brownlee C."/>
            <person name="Cadoret J.P."/>
            <person name="Chiovitti A."/>
            <person name="Choi C.J."/>
            <person name="Coesel S."/>
            <person name="De Martino A."/>
            <person name="Detter J.C."/>
            <person name="Durkin C."/>
            <person name="Falciatore A."/>
            <person name="Fournet J."/>
            <person name="Haruta M."/>
            <person name="Huysman M.J."/>
            <person name="Jenkins B.D."/>
            <person name="Jiroutova K."/>
            <person name="Jorgensen R.E."/>
            <person name="Joubert Y."/>
            <person name="Kaplan A."/>
            <person name="Kroger N."/>
            <person name="Kroth P.G."/>
            <person name="La Roche J."/>
            <person name="Lindquist E."/>
            <person name="Lommer M."/>
            <person name="Martin-Jezequel V."/>
            <person name="Lopez P.J."/>
            <person name="Lucas S."/>
            <person name="Mangogna M."/>
            <person name="McGinnis K."/>
            <person name="Medlin L.K."/>
            <person name="Montsant A."/>
            <person name="Oudot-Le Secq M.P."/>
            <person name="Napoli C."/>
            <person name="Obornik M."/>
            <person name="Parker M.S."/>
            <person name="Petit J.L."/>
            <person name="Porcel B.M."/>
            <person name="Poulsen N."/>
            <person name="Robison M."/>
            <person name="Rychlewski L."/>
            <person name="Rynearson T.A."/>
            <person name="Schmutz J."/>
            <person name="Shapiro H."/>
            <person name="Siaut M."/>
            <person name="Stanley M."/>
            <person name="Sussman M.R."/>
            <person name="Taylor A.R."/>
            <person name="Vardi A."/>
            <person name="von Dassow P."/>
            <person name="Vyverman W."/>
            <person name="Willis A."/>
            <person name="Wyrwicz L.S."/>
            <person name="Rokhsar D.S."/>
            <person name="Weissenbach J."/>
            <person name="Armbrust E.V."/>
            <person name="Green B.R."/>
            <person name="Van de Peer Y."/>
            <person name="Grigoriev I.V."/>
        </authorList>
    </citation>
    <scope>NUCLEOTIDE SEQUENCE [LARGE SCALE GENOMIC DNA]</scope>
    <source>
        <strain evidence="13 14">CCMP1335</strain>
    </source>
</reference>
<feature type="compositionally biased region" description="Gly residues" evidence="10">
    <location>
        <begin position="233"/>
        <end position="247"/>
    </location>
</feature>
<feature type="region of interest" description="Disordered" evidence="10">
    <location>
        <begin position="285"/>
        <end position="333"/>
    </location>
</feature>
<name>B8C2F3_THAPS</name>
<evidence type="ECO:0000256" key="8">
    <source>
        <dbReference type="ARBA" id="ARBA00046288"/>
    </source>
</evidence>
<protein>
    <recommendedName>
        <fullName evidence="12">Peptidase A1 domain-containing protein</fullName>
    </recommendedName>
</protein>
<evidence type="ECO:0000313" key="13">
    <source>
        <dbReference type="EMBL" id="EED92371.1"/>
    </source>
</evidence>
<dbReference type="PROSITE" id="PS51767">
    <property type="entry name" value="PEPTIDASE_A1"/>
    <property type="match status" value="1"/>
</dbReference>